<feature type="domain" description="YdbS-like PH" evidence="3">
    <location>
        <begin position="413"/>
        <end position="493"/>
    </location>
</feature>
<feature type="region of interest" description="Disordered" evidence="1">
    <location>
        <begin position="160"/>
        <end position="179"/>
    </location>
</feature>
<keyword evidence="2" id="KW-0472">Membrane</keyword>
<proteinExistence type="predicted"/>
<dbReference type="InterPro" id="IPR005182">
    <property type="entry name" value="YdbS-like_PH"/>
</dbReference>
<evidence type="ECO:0000256" key="2">
    <source>
        <dbReference type="SAM" id="Phobius"/>
    </source>
</evidence>
<dbReference type="EMBL" id="JACHXJ010000006">
    <property type="protein sequence ID" value="MBB3131395.1"/>
    <property type="molecule type" value="Genomic_DNA"/>
</dbReference>
<evidence type="ECO:0000313" key="5">
    <source>
        <dbReference type="Proteomes" id="UP000517523"/>
    </source>
</evidence>
<dbReference type="Pfam" id="PF03703">
    <property type="entry name" value="bPH_2"/>
    <property type="match status" value="3"/>
</dbReference>
<feature type="transmembrane region" description="Helical" evidence="2">
    <location>
        <begin position="30"/>
        <end position="49"/>
    </location>
</feature>
<protein>
    <submittedName>
        <fullName evidence="4">Putative membrane protein</fullName>
    </submittedName>
</protein>
<dbReference type="PIRSF" id="PIRSF026631">
    <property type="entry name" value="UCP026631"/>
    <property type="match status" value="1"/>
</dbReference>
<evidence type="ECO:0000313" key="4">
    <source>
        <dbReference type="EMBL" id="MBB3131395.1"/>
    </source>
</evidence>
<evidence type="ECO:0000259" key="3">
    <source>
        <dbReference type="Pfam" id="PF03703"/>
    </source>
</evidence>
<feature type="transmembrane region" description="Helical" evidence="2">
    <location>
        <begin position="55"/>
        <end position="75"/>
    </location>
</feature>
<feature type="transmembrane region" description="Helical" evidence="2">
    <location>
        <begin position="198"/>
        <end position="219"/>
    </location>
</feature>
<keyword evidence="2" id="KW-1133">Transmembrane helix</keyword>
<name>A0A839TX18_9BACL</name>
<feature type="transmembrane region" description="Helical" evidence="2">
    <location>
        <begin position="371"/>
        <end position="390"/>
    </location>
</feature>
<dbReference type="PANTHER" id="PTHR34473:SF2">
    <property type="entry name" value="UPF0699 TRANSMEMBRANE PROTEIN YDBT"/>
    <property type="match status" value="1"/>
</dbReference>
<feature type="domain" description="YdbS-like PH" evidence="3">
    <location>
        <begin position="77"/>
        <end position="156"/>
    </location>
</feature>
<comment type="caution">
    <text evidence="4">The sequence shown here is derived from an EMBL/GenBank/DDBJ whole genome shotgun (WGS) entry which is preliminary data.</text>
</comment>
<accession>A0A839TX18</accession>
<feature type="domain" description="YdbS-like PH" evidence="3">
    <location>
        <begin position="269"/>
        <end position="332"/>
    </location>
</feature>
<sequence length="497" mass="56080">MSSNPGPLTINRRLHPVSILYFLIHSGKELAGLLPLIPFCIFLIHRVFGKEIDRIVLTVCVIAAAAIMLIVFAWLRWRRFVYRVEDGVLYMEQGLWVRRKIWITKERIQSLDITVSLYDRMFGLVRLEMETSGGKEEPEAVLSSISAAEAARIQREIGMADPEEAKSETSSSGDSLVQAERPNTAPLNSMRLSLGQTLILSTTSGKFAILWMVIVGGGLKLWDEWVRDTPIWDQLSPRLMVLGIPGLIVILVVLSWLLAFAGAFLLEFGFRVEAEGRTLTIERGILERKRTVIKPHRIQAIRITQNPLHKLFRRASVRMVIAGSSDEEKKAVDLFPLVRYDELPMRMAAFLPGFRLPQTWNPVGRKSYRSYTVLPVLICILLAAAAWLLAPGIWRWLAWVLPLFAWGASSLEYRKAAWSREENQLHIRYGSFSEKTVLIPISKVQWHKTSQTPFQAGKELATLKVAVASGKSGDKISLRHASASDVDMLTDWLSGKQ</sequence>
<dbReference type="Proteomes" id="UP000517523">
    <property type="component" value="Unassembled WGS sequence"/>
</dbReference>
<reference evidence="4 5" key="1">
    <citation type="submission" date="2020-08" db="EMBL/GenBank/DDBJ databases">
        <title>Genomic Encyclopedia of Type Strains, Phase III (KMG-III): the genomes of soil and plant-associated and newly described type strains.</title>
        <authorList>
            <person name="Whitman W."/>
        </authorList>
    </citation>
    <scope>NUCLEOTIDE SEQUENCE [LARGE SCALE GENOMIC DNA]</scope>
    <source>
        <strain evidence="4 5">CECT 5831</strain>
    </source>
</reference>
<gene>
    <name evidence="4" type="ORF">FHS19_006115</name>
</gene>
<keyword evidence="2" id="KW-0812">Transmembrane</keyword>
<evidence type="ECO:0000256" key="1">
    <source>
        <dbReference type="SAM" id="MobiDB-lite"/>
    </source>
</evidence>
<dbReference type="InterPro" id="IPR014529">
    <property type="entry name" value="UCP026631"/>
</dbReference>
<dbReference type="AlphaFoldDB" id="A0A839TX18"/>
<dbReference type="RefSeq" id="WP_183586198.1">
    <property type="nucleotide sequence ID" value="NZ_JACHXJ010000006.1"/>
</dbReference>
<dbReference type="PANTHER" id="PTHR34473">
    <property type="entry name" value="UPF0699 TRANSMEMBRANE PROTEIN YDBS"/>
    <property type="match status" value="1"/>
</dbReference>
<feature type="transmembrane region" description="Helical" evidence="2">
    <location>
        <begin position="239"/>
        <end position="266"/>
    </location>
</feature>
<organism evidence="4 5">
    <name type="scientific">Paenibacillus rhizosphaerae</name>
    <dbReference type="NCBI Taxonomy" id="297318"/>
    <lineage>
        <taxon>Bacteria</taxon>
        <taxon>Bacillati</taxon>
        <taxon>Bacillota</taxon>
        <taxon>Bacilli</taxon>
        <taxon>Bacillales</taxon>
        <taxon>Paenibacillaceae</taxon>
        <taxon>Paenibacillus</taxon>
    </lineage>
</organism>